<dbReference type="Proteomes" id="UP000783686">
    <property type="component" value="Unassembled WGS sequence"/>
</dbReference>
<sequence length="73" mass="8282">MGETQIRRSLEPKGQIEEGKNELLNWRHFSINESTTPAIQSLTGFSETTLDSVSFIMVKEPESTEKHADITLF</sequence>
<reference evidence="1" key="1">
    <citation type="submission" date="2020-09" db="EMBL/GenBank/DDBJ databases">
        <authorList>
            <person name="Kikuchi T."/>
        </authorList>
    </citation>
    <scope>NUCLEOTIDE SEQUENCE</scope>
    <source>
        <strain evidence="1">SH1</strain>
    </source>
</reference>
<dbReference type="AlphaFoldDB" id="A0A811L0G9"/>
<accession>A0A811L0G9</accession>
<protein>
    <submittedName>
        <fullName evidence="1">Uncharacterized protein</fullName>
    </submittedName>
</protein>
<keyword evidence="2" id="KW-1185">Reference proteome</keyword>
<dbReference type="Proteomes" id="UP000614601">
    <property type="component" value="Unassembled WGS sequence"/>
</dbReference>
<dbReference type="EMBL" id="CAJFDH010000004">
    <property type="protein sequence ID" value="CAD5221215.1"/>
    <property type="molecule type" value="Genomic_DNA"/>
</dbReference>
<organism evidence="1 2">
    <name type="scientific">Bursaphelenchus okinawaensis</name>
    <dbReference type="NCBI Taxonomy" id="465554"/>
    <lineage>
        <taxon>Eukaryota</taxon>
        <taxon>Metazoa</taxon>
        <taxon>Ecdysozoa</taxon>
        <taxon>Nematoda</taxon>
        <taxon>Chromadorea</taxon>
        <taxon>Rhabditida</taxon>
        <taxon>Tylenchina</taxon>
        <taxon>Tylenchomorpha</taxon>
        <taxon>Aphelenchoidea</taxon>
        <taxon>Aphelenchoididae</taxon>
        <taxon>Bursaphelenchus</taxon>
    </lineage>
</organism>
<evidence type="ECO:0000313" key="1">
    <source>
        <dbReference type="EMBL" id="CAD5221215.1"/>
    </source>
</evidence>
<name>A0A811L0G9_9BILA</name>
<comment type="caution">
    <text evidence="1">The sequence shown here is derived from an EMBL/GenBank/DDBJ whole genome shotgun (WGS) entry which is preliminary data.</text>
</comment>
<proteinExistence type="predicted"/>
<evidence type="ECO:0000313" key="2">
    <source>
        <dbReference type="Proteomes" id="UP000614601"/>
    </source>
</evidence>
<gene>
    <name evidence="1" type="ORF">BOKJ2_LOCUS9333</name>
</gene>
<dbReference type="OrthoDB" id="413460at2759"/>
<dbReference type="EMBL" id="CAJFCW020000004">
    <property type="protein sequence ID" value="CAG9114756.1"/>
    <property type="molecule type" value="Genomic_DNA"/>
</dbReference>